<dbReference type="InterPro" id="IPR029526">
    <property type="entry name" value="PGBD"/>
</dbReference>
<gene>
    <name evidence="2" type="ORF">AKAME5_001923000</name>
</gene>
<feature type="domain" description="PiggyBac transposable element-derived protein" evidence="1">
    <location>
        <begin position="29"/>
        <end position="75"/>
    </location>
</feature>
<dbReference type="AlphaFoldDB" id="A0AAD3RGW1"/>
<dbReference type="Proteomes" id="UP001279410">
    <property type="component" value="Unassembled WGS sequence"/>
</dbReference>
<evidence type="ECO:0000313" key="3">
    <source>
        <dbReference type="Proteomes" id="UP001279410"/>
    </source>
</evidence>
<dbReference type="EMBL" id="BRZM01000122">
    <property type="protein sequence ID" value="GLD67906.1"/>
    <property type="molecule type" value="Genomic_DNA"/>
</dbReference>
<reference evidence="2" key="1">
    <citation type="submission" date="2022-08" db="EMBL/GenBank/DDBJ databases">
        <title>Genome sequencing of akame (Lates japonicus).</title>
        <authorList>
            <person name="Hashiguchi Y."/>
            <person name="Takahashi H."/>
        </authorList>
    </citation>
    <scope>NUCLEOTIDE SEQUENCE</scope>
    <source>
        <strain evidence="2">Kochi</strain>
    </source>
</reference>
<dbReference type="Pfam" id="PF13843">
    <property type="entry name" value="DDE_Tnp_1_7"/>
    <property type="match status" value="1"/>
</dbReference>
<accession>A0AAD3RGW1</accession>
<evidence type="ECO:0000259" key="1">
    <source>
        <dbReference type="Pfam" id="PF13843"/>
    </source>
</evidence>
<comment type="caution">
    <text evidence="2">The sequence shown here is derived from an EMBL/GenBank/DDBJ whole genome shotgun (WGS) entry which is preliminary data.</text>
</comment>
<protein>
    <submittedName>
        <fullName evidence="2">PiggyBac transposable element-derived protein 4-like protein</fullName>
    </submittedName>
</protein>
<organism evidence="2 3">
    <name type="scientific">Lates japonicus</name>
    <name type="common">Japanese lates</name>
    <dbReference type="NCBI Taxonomy" id="270547"/>
    <lineage>
        <taxon>Eukaryota</taxon>
        <taxon>Metazoa</taxon>
        <taxon>Chordata</taxon>
        <taxon>Craniata</taxon>
        <taxon>Vertebrata</taxon>
        <taxon>Euteleostomi</taxon>
        <taxon>Actinopterygii</taxon>
        <taxon>Neopterygii</taxon>
        <taxon>Teleostei</taxon>
        <taxon>Neoteleostei</taxon>
        <taxon>Acanthomorphata</taxon>
        <taxon>Carangaria</taxon>
        <taxon>Carangaria incertae sedis</taxon>
        <taxon>Centropomidae</taxon>
        <taxon>Lates</taxon>
    </lineage>
</organism>
<sequence length="80" mass="8840">MQRYQPARTPRPGITCYAISHIADLGSSFDFFLTDEIIQVIVEMTNLQGQCNNDNWAAVDPIEIKGYIGLLILAAVPLMG</sequence>
<keyword evidence="3" id="KW-1185">Reference proteome</keyword>
<evidence type="ECO:0000313" key="2">
    <source>
        <dbReference type="EMBL" id="GLD67906.1"/>
    </source>
</evidence>
<proteinExistence type="predicted"/>
<name>A0AAD3RGW1_LATJO</name>